<dbReference type="Gene3D" id="2.160.10.10">
    <property type="entry name" value="Hexapeptide repeat proteins"/>
    <property type="match status" value="1"/>
</dbReference>
<accession>A0ABZ0UIQ3</accession>
<dbReference type="InterPro" id="IPR001451">
    <property type="entry name" value="Hexapep"/>
</dbReference>
<dbReference type="Pfam" id="PF00132">
    <property type="entry name" value="Hexapep"/>
    <property type="match status" value="1"/>
</dbReference>
<dbReference type="SUPFAM" id="SSF51161">
    <property type="entry name" value="Trimeric LpxA-like enzymes"/>
    <property type="match status" value="1"/>
</dbReference>
<dbReference type="PANTHER" id="PTHR13061">
    <property type="entry name" value="DYNACTIN SUBUNIT P25"/>
    <property type="match status" value="1"/>
</dbReference>
<sequence>MAIILPYKDKVPKIAKDAFIAANAVIIGDVEIGSKTSVWYNCVIRGDVNFIRIGNETNIQDGTIIHVGTNDGPTIIGNGVTIGHKALVHACTLCDNSFVGMSATVMDYALVSEYAMLAAGALLAPKKIIKKHELWAGVPARLMREMTEEEIAYIMISKNRYVNLSQEYAFIK</sequence>
<gene>
    <name evidence="1" type="ORF">Bandiella_00067</name>
</gene>
<evidence type="ECO:0000313" key="1">
    <source>
        <dbReference type="EMBL" id="WPX95966.1"/>
    </source>
</evidence>
<dbReference type="RefSeq" id="WP_323732937.1">
    <property type="nucleotide sequence ID" value="NZ_CP110820.1"/>
</dbReference>
<dbReference type="InterPro" id="IPR011004">
    <property type="entry name" value="Trimer_LpxA-like_sf"/>
</dbReference>
<name>A0ABZ0UIQ3_9RICK</name>
<reference evidence="1 2" key="1">
    <citation type="submission" date="2022-11" db="EMBL/GenBank/DDBJ databases">
        <title>Host association and intracellularity evolved multiple times independently in the Rickettsiales.</title>
        <authorList>
            <person name="Castelli M."/>
            <person name="Nardi T."/>
            <person name="Gammuto L."/>
            <person name="Bellinzona G."/>
            <person name="Sabaneyeva E."/>
            <person name="Potekhin A."/>
            <person name="Serra V."/>
            <person name="Petroni G."/>
            <person name="Sassera D."/>
        </authorList>
    </citation>
    <scope>NUCLEOTIDE SEQUENCE [LARGE SCALE GENOMIC DNA]</scope>
    <source>
        <strain evidence="1 2">NDG2</strain>
    </source>
</reference>
<proteinExistence type="predicted"/>
<dbReference type="InterPro" id="IPR047324">
    <property type="entry name" value="LbH_gamma_CA-like"/>
</dbReference>
<dbReference type="EMBL" id="CP110820">
    <property type="protein sequence ID" value="WPX95966.1"/>
    <property type="molecule type" value="Genomic_DNA"/>
</dbReference>
<evidence type="ECO:0000313" key="2">
    <source>
        <dbReference type="Proteomes" id="UP001327219"/>
    </source>
</evidence>
<dbReference type="PANTHER" id="PTHR13061:SF29">
    <property type="entry name" value="GAMMA CARBONIC ANHYDRASE-LIKE 1, MITOCHONDRIAL-RELATED"/>
    <property type="match status" value="1"/>
</dbReference>
<protein>
    <submittedName>
        <fullName evidence="1">Gamma carbonic anhydrase family protein</fullName>
    </submittedName>
</protein>
<keyword evidence="2" id="KW-1185">Reference proteome</keyword>
<dbReference type="CDD" id="cd04645">
    <property type="entry name" value="LbH_gamma_CA_like"/>
    <property type="match status" value="1"/>
</dbReference>
<organism evidence="1 2">
    <name type="scientific">Candidatus Bandiella euplotis</name>
    <dbReference type="NCBI Taxonomy" id="1664265"/>
    <lineage>
        <taxon>Bacteria</taxon>
        <taxon>Pseudomonadati</taxon>
        <taxon>Pseudomonadota</taxon>
        <taxon>Alphaproteobacteria</taxon>
        <taxon>Rickettsiales</taxon>
        <taxon>Candidatus Midichloriaceae</taxon>
        <taxon>Candidatus Bandiella</taxon>
    </lineage>
</organism>
<dbReference type="Proteomes" id="UP001327219">
    <property type="component" value="Chromosome"/>
</dbReference>
<dbReference type="InterPro" id="IPR050484">
    <property type="entry name" value="Transf_Hexapept/Carb_Anhydrase"/>
</dbReference>